<gene>
    <name evidence="1" type="ORF">CR513_03670</name>
</gene>
<dbReference type="OrthoDB" id="1096772at2759"/>
<name>A0A371I9B8_MUCPR</name>
<feature type="non-terminal residue" evidence="1">
    <location>
        <position position="1"/>
    </location>
</feature>
<dbReference type="Proteomes" id="UP000257109">
    <property type="component" value="Unassembled WGS sequence"/>
</dbReference>
<reference evidence="1" key="1">
    <citation type="submission" date="2018-05" db="EMBL/GenBank/DDBJ databases">
        <title>Draft genome of Mucuna pruriens seed.</title>
        <authorList>
            <person name="Nnadi N.E."/>
            <person name="Vos R."/>
            <person name="Hasami M.H."/>
            <person name="Devisetty U.K."/>
            <person name="Aguiy J.C."/>
        </authorList>
    </citation>
    <scope>NUCLEOTIDE SEQUENCE [LARGE SCALE GENOMIC DNA]</scope>
    <source>
        <strain evidence="1">JCA_2017</strain>
    </source>
</reference>
<sequence length="143" mass="16810">MDVYNNFVKKDKYKVTLGIVGMIFDQYLAVTNWNPTFASPSVKVEHTSVRIRFPSLNLVFYNESFLLEMASMVEKGWYARFYVEIDLTQLVETRGCTSCVLHVNATDIWQGPNFQHHHNNKNEPHNKRLTIAAMKRPTWRLNW</sequence>
<dbReference type="EMBL" id="QJKJ01000606">
    <property type="protein sequence ID" value="RDY11628.1"/>
    <property type="molecule type" value="Genomic_DNA"/>
</dbReference>
<keyword evidence="2" id="KW-1185">Reference proteome</keyword>
<evidence type="ECO:0000313" key="1">
    <source>
        <dbReference type="EMBL" id="RDY11628.1"/>
    </source>
</evidence>
<dbReference type="STRING" id="157652.A0A371I9B8"/>
<organism evidence="1 2">
    <name type="scientific">Mucuna pruriens</name>
    <name type="common">Velvet bean</name>
    <name type="synonym">Dolichos pruriens</name>
    <dbReference type="NCBI Taxonomy" id="157652"/>
    <lineage>
        <taxon>Eukaryota</taxon>
        <taxon>Viridiplantae</taxon>
        <taxon>Streptophyta</taxon>
        <taxon>Embryophyta</taxon>
        <taxon>Tracheophyta</taxon>
        <taxon>Spermatophyta</taxon>
        <taxon>Magnoliopsida</taxon>
        <taxon>eudicotyledons</taxon>
        <taxon>Gunneridae</taxon>
        <taxon>Pentapetalae</taxon>
        <taxon>rosids</taxon>
        <taxon>fabids</taxon>
        <taxon>Fabales</taxon>
        <taxon>Fabaceae</taxon>
        <taxon>Papilionoideae</taxon>
        <taxon>50 kb inversion clade</taxon>
        <taxon>NPAAA clade</taxon>
        <taxon>indigoferoid/millettioid clade</taxon>
        <taxon>Phaseoleae</taxon>
        <taxon>Mucuna</taxon>
    </lineage>
</organism>
<protein>
    <submittedName>
        <fullName evidence="1">Uncharacterized protein</fullName>
    </submittedName>
</protein>
<comment type="caution">
    <text evidence="1">The sequence shown here is derived from an EMBL/GenBank/DDBJ whole genome shotgun (WGS) entry which is preliminary data.</text>
</comment>
<accession>A0A371I9B8</accession>
<dbReference type="AlphaFoldDB" id="A0A371I9B8"/>
<proteinExistence type="predicted"/>
<evidence type="ECO:0000313" key="2">
    <source>
        <dbReference type="Proteomes" id="UP000257109"/>
    </source>
</evidence>